<protein>
    <submittedName>
        <fullName evidence="2">Putative secreted protein</fullName>
    </submittedName>
</protein>
<reference evidence="2" key="1">
    <citation type="submission" date="2019-12" db="EMBL/GenBank/DDBJ databases">
        <title>An insight into the sialome of adult female Ixodes ricinus ticks feeding for 6 days.</title>
        <authorList>
            <person name="Perner J."/>
            <person name="Ribeiro J.M.C."/>
        </authorList>
    </citation>
    <scope>NUCLEOTIDE SEQUENCE</scope>
    <source>
        <strain evidence="2">Semi-engorged</strain>
        <tissue evidence="2">Salivary glands</tissue>
    </source>
</reference>
<evidence type="ECO:0000256" key="1">
    <source>
        <dbReference type="SAM" id="SignalP"/>
    </source>
</evidence>
<keyword evidence="1" id="KW-0732">Signal</keyword>
<dbReference type="AlphaFoldDB" id="A0A6B0U007"/>
<proteinExistence type="predicted"/>
<evidence type="ECO:0000313" key="2">
    <source>
        <dbReference type="EMBL" id="MXU84878.1"/>
    </source>
</evidence>
<sequence length="83" mass="9322">MSLILLVVLLSFIDPHSQIFVLVHHIYLYVLHELHAVGGQQATLEVVPDALARAVHLESAVFFRVQGHFVVVKSSDSQHRITQ</sequence>
<accession>A0A6B0U007</accession>
<feature type="signal peptide" evidence="1">
    <location>
        <begin position="1"/>
        <end position="18"/>
    </location>
</feature>
<organism evidence="2">
    <name type="scientific">Ixodes ricinus</name>
    <name type="common">Common tick</name>
    <name type="synonym">Acarus ricinus</name>
    <dbReference type="NCBI Taxonomy" id="34613"/>
    <lineage>
        <taxon>Eukaryota</taxon>
        <taxon>Metazoa</taxon>
        <taxon>Ecdysozoa</taxon>
        <taxon>Arthropoda</taxon>
        <taxon>Chelicerata</taxon>
        <taxon>Arachnida</taxon>
        <taxon>Acari</taxon>
        <taxon>Parasitiformes</taxon>
        <taxon>Ixodida</taxon>
        <taxon>Ixodoidea</taxon>
        <taxon>Ixodidae</taxon>
        <taxon>Ixodinae</taxon>
        <taxon>Ixodes</taxon>
    </lineage>
</organism>
<feature type="chain" id="PRO_5025523831" evidence="1">
    <location>
        <begin position="19"/>
        <end position="83"/>
    </location>
</feature>
<dbReference type="EMBL" id="GIFC01002795">
    <property type="protein sequence ID" value="MXU84878.1"/>
    <property type="molecule type" value="Transcribed_RNA"/>
</dbReference>
<name>A0A6B0U007_IXORI</name>